<dbReference type="InterPro" id="IPR039448">
    <property type="entry name" value="Beta_helix"/>
</dbReference>
<name>A0A563U8F5_9SPHI</name>
<sequence>MKAFHTYGFLKKLPYITNLTASVRDVLTPLLFIFVTINASPLLAQNGKSYYVDSKNGNDDNNGNTIQQAWKTLNKVNNQPFKSGDNIFFKKGCTFDGQLIIKQSGQAGKNVVYSSYGSGANPIINGLDTLTDWKPLGNGIWETTCLIKDSKLNILLLNNIVTSMGRFPNSDSKNGGYLTFDSHVGNNTITDKNLGNNINWTGAEIVVRRTHWILERGKITSHISNNLTYESKSTIEFKDNYGYFIQNDVRILDRLGEWFYDSEGKKLIMFFGNNEPSKYVVCVPKYNTLVDISASAIMLKGITLQGSNCATISLAKCAGVTISQNNLKFSGKYGIQIAGANITIAGNVIEKSNDIGIKGTFMPSGKVTNNIIDKTGLLPGQGFDYTGIDLYGDDLTVSNNTITNSGYDGIKLDGNNATIKNNVIRGFTSVIDDGGGIYLPGKLFKNRNVLYNIISDGIGAPDGTTKVGNSPSEGIYADDSTSYINIIGNTISNVAGHGIKIHNAHDIVIKGNTLYNNKTQLILDHDKNPNGGLVRNITVTKNTFVPGPATQNTLTLASPTDDVKDYGNIDSNYYVNTTGNSPITVKTSLGQLRDAQLATSITSTIFDKNSKNFALLSPSGNNLKAAPANNVLIKTNKTSKPQTIILGNGTFVDLNGKQYIKSVNLAPFTSLILLKK</sequence>
<comment type="caution">
    <text evidence="2">The sequence shown here is derived from an EMBL/GenBank/DDBJ whole genome shotgun (WGS) entry which is preliminary data.</text>
</comment>
<reference evidence="2 3" key="1">
    <citation type="submission" date="2019-07" db="EMBL/GenBank/DDBJ databases">
        <authorList>
            <person name="Kim J."/>
        </authorList>
    </citation>
    <scope>NUCLEOTIDE SEQUENCE [LARGE SCALE GENOMIC DNA]</scope>
    <source>
        <strain evidence="3">dk17</strain>
    </source>
</reference>
<organism evidence="2 3">
    <name type="scientific">Mucilaginibacter pallidiroseus</name>
    <dbReference type="NCBI Taxonomy" id="2599295"/>
    <lineage>
        <taxon>Bacteria</taxon>
        <taxon>Pseudomonadati</taxon>
        <taxon>Bacteroidota</taxon>
        <taxon>Sphingobacteriia</taxon>
        <taxon>Sphingobacteriales</taxon>
        <taxon>Sphingobacteriaceae</taxon>
        <taxon>Mucilaginibacter</taxon>
    </lineage>
</organism>
<dbReference type="PANTHER" id="PTHR36453:SF1">
    <property type="entry name" value="RIGHT HANDED BETA HELIX DOMAIN-CONTAINING PROTEIN"/>
    <property type="match status" value="1"/>
</dbReference>
<dbReference type="Proteomes" id="UP000320042">
    <property type="component" value="Unassembled WGS sequence"/>
</dbReference>
<dbReference type="Gene3D" id="2.160.20.10">
    <property type="entry name" value="Single-stranded right-handed beta-helix, Pectin lyase-like"/>
    <property type="match status" value="2"/>
</dbReference>
<dbReference type="InterPro" id="IPR006626">
    <property type="entry name" value="PbH1"/>
</dbReference>
<feature type="domain" description="Right handed beta helix" evidence="1">
    <location>
        <begin position="295"/>
        <end position="375"/>
    </location>
</feature>
<dbReference type="NCBIfam" id="TIGR03804">
    <property type="entry name" value="para_beta_helix"/>
    <property type="match status" value="1"/>
</dbReference>
<dbReference type="Pfam" id="PF13229">
    <property type="entry name" value="Beta_helix"/>
    <property type="match status" value="2"/>
</dbReference>
<evidence type="ECO:0000313" key="2">
    <source>
        <dbReference type="EMBL" id="TWR27593.1"/>
    </source>
</evidence>
<keyword evidence="3" id="KW-1185">Reference proteome</keyword>
<evidence type="ECO:0000313" key="3">
    <source>
        <dbReference type="Proteomes" id="UP000320042"/>
    </source>
</evidence>
<accession>A0A563U8F5</accession>
<dbReference type="InterPro" id="IPR022441">
    <property type="entry name" value="Para_beta_helix_rpt-2"/>
</dbReference>
<dbReference type="PANTHER" id="PTHR36453">
    <property type="entry name" value="SECRETED PROTEIN-RELATED"/>
    <property type="match status" value="1"/>
</dbReference>
<dbReference type="AlphaFoldDB" id="A0A563U8F5"/>
<dbReference type="EMBL" id="VOEJ01000006">
    <property type="protein sequence ID" value="TWR27593.1"/>
    <property type="molecule type" value="Genomic_DNA"/>
</dbReference>
<proteinExistence type="predicted"/>
<dbReference type="SMART" id="SM00710">
    <property type="entry name" value="PbH1"/>
    <property type="match status" value="7"/>
</dbReference>
<dbReference type="RefSeq" id="WP_146382558.1">
    <property type="nucleotide sequence ID" value="NZ_VOEJ01000006.1"/>
</dbReference>
<evidence type="ECO:0000259" key="1">
    <source>
        <dbReference type="Pfam" id="PF13229"/>
    </source>
</evidence>
<dbReference type="InterPro" id="IPR012334">
    <property type="entry name" value="Pectin_lyas_fold"/>
</dbReference>
<dbReference type="InterPro" id="IPR011050">
    <property type="entry name" value="Pectin_lyase_fold/virulence"/>
</dbReference>
<dbReference type="SUPFAM" id="SSF51126">
    <property type="entry name" value="Pectin lyase-like"/>
    <property type="match status" value="2"/>
</dbReference>
<gene>
    <name evidence="2" type="ORF">FPZ43_14080</name>
</gene>
<protein>
    <submittedName>
        <fullName evidence="2">Right-handed parallel beta-helix repeat-containing protein</fullName>
    </submittedName>
</protein>
<feature type="domain" description="Right handed beta helix" evidence="1">
    <location>
        <begin position="387"/>
        <end position="544"/>
    </location>
</feature>
<dbReference type="OrthoDB" id="976933at2"/>